<dbReference type="GeneID" id="108865146"/>
<proteinExistence type="predicted"/>
<dbReference type="RefSeq" id="XP_018497391.1">
    <property type="nucleotide sequence ID" value="XM_018641875.1"/>
</dbReference>
<sequence>MFTQLYSIHVKLIEGNVVPVLYALLPDKKASTYGRLVDVIVDSLDGYDPQAIHVDFELAMIKTLEAAFPSAGIVGCGFHFNQSLWRHIQADSDLREKYMSSDDFALEMRMFAALAYVPEEAVRERFEIVLESDFVKRNAEVLAKFLDYLEATWIGRHRHPPKMKLDWWNLYTVTICSMSRTTNSVEGWHSAFSRRLGAQHPTFSKLVKHLKAEQAKTEFTIANSQANGRAKQAKKVYRDRSKRLREIVESYPHRDPLGYLKSIAHNIRF</sequence>
<evidence type="ECO:0000259" key="1">
    <source>
        <dbReference type="Pfam" id="PF10551"/>
    </source>
</evidence>
<feature type="domain" description="MULE transposase" evidence="1">
    <location>
        <begin position="4"/>
        <end position="82"/>
    </location>
</feature>
<organism evidence="2 3">
    <name type="scientific">Galendromus occidentalis</name>
    <name type="common">western predatory mite</name>
    <dbReference type="NCBI Taxonomy" id="34638"/>
    <lineage>
        <taxon>Eukaryota</taxon>
        <taxon>Metazoa</taxon>
        <taxon>Ecdysozoa</taxon>
        <taxon>Arthropoda</taxon>
        <taxon>Chelicerata</taxon>
        <taxon>Arachnida</taxon>
        <taxon>Acari</taxon>
        <taxon>Parasitiformes</taxon>
        <taxon>Mesostigmata</taxon>
        <taxon>Gamasina</taxon>
        <taxon>Phytoseioidea</taxon>
        <taxon>Phytoseiidae</taxon>
        <taxon>Typhlodrominae</taxon>
        <taxon>Galendromus</taxon>
    </lineage>
</organism>
<dbReference type="Pfam" id="PF10551">
    <property type="entry name" value="MULE"/>
    <property type="match status" value="1"/>
</dbReference>
<protein>
    <submittedName>
        <fullName evidence="3">Uncharacterized protein LOC108865146</fullName>
    </submittedName>
</protein>
<dbReference type="AlphaFoldDB" id="A0AAJ7L8K0"/>
<dbReference type="Proteomes" id="UP000694867">
    <property type="component" value="Unplaced"/>
</dbReference>
<accession>A0AAJ7L8K0</accession>
<dbReference type="InterPro" id="IPR018289">
    <property type="entry name" value="MULE_transposase_dom"/>
</dbReference>
<gene>
    <name evidence="3" type="primary">LOC108865146</name>
</gene>
<name>A0AAJ7L8K0_9ACAR</name>
<evidence type="ECO:0000313" key="2">
    <source>
        <dbReference type="Proteomes" id="UP000694867"/>
    </source>
</evidence>
<reference evidence="3" key="1">
    <citation type="submission" date="2025-08" db="UniProtKB">
        <authorList>
            <consortium name="RefSeq"/>
        </authorList>
    </citation>
    <scope>IDENTIFICATION</scope>
</reference>
<keyword evidence="2" id="KW-1185">Reference proteome</keyword>
<evidence type="ECO:0000313" key="3">
    <source>
        <dbReference type="RefSeq" id="XP_018497391.1"/>
    </source>
</evidence>
<dbReference type="KEGG" id="goe:108865146"/>